<accession>A0A1F7IIV1</accession>
<keyword evidence="1" id="KW-0812">Transmembrane</keyword>
<organism evidence="2 3">
    <name type="scientific">Candidatus Roizmanbacteria bacterium RIFCSPLOWO2_01_FULL_37_16</name>
    <dbReference type="NCBI Taxonomy" id="1802058"/>
    <lineage>
        <taxon>Bacteria</taxon>
        <taxon>Candidatus Roizmaniibacteriota</taxon>
    </lineage>
</organism>
<keyword evidence="1" id="KW-1133">Transmembrane helix</keyword>
<dbReference type="EMBL" id="MGAI01000057">
    <property type="protein sequence ID" value="OGK43292.1"/>
    <property type="molecule type" value="Genomic_DNA"/>
</dbReference>
<keyword evidence="1" id="KW-0472">Membrane</keyword>
<evidence type="ECO:0000256" key="1">
    <source>
        <dbReference type="SAM" id="Phobius"/>
    </source>
</evidence>
<reference evidence="2 3" key="1">
    <citation type="journal article" date="2016" name="Nat. Commun.">
        <title>Thousands of microbial genomes shed light on interconnected biogeochemical processes in an aquifer system.</title>
        <authorList>
            <person name="Anantharaman K."/>
            <person name="Brown C.T."/>
            <person name="Hug L.A."/>
            <person name="Sharon I."/>
            <person name="Castelle C.J."/>
            <person name="Probst A.J."/>
            <person name="Thomas B.C."/>
            <person name="Singh A."/>
            <person name="Wilkins M.J."/>
            <person name="Karaoz U."/>
            <person name="Brodie E.L."/>
            <person name="Williams K.H."/>
            <person name="Hubbard S.S."/>
            <person name="Banfield J.F."/>
        </authorList>
    </citation>
    <scope>NUCLEOTIDE SEQUENCE [LARGE SCALE GENOMIC DNA]</scope>
</reference>
<evidence type="ECO:0000313" key="3">
    <source>
        <dbReference type="Proteomes" id="UP000178040"/>
    </source>
</evidence>
<evidence type="ECO:0000313" key="2">
    <source>
        <dbReference type="EMBL" id="OGK43292.1"/>
    </source>
</evidence>
<dbReference type="Proteomes" id="UP000178040">
    <property type="component" value="Unassembled WGS sequence"/>
</dbReference>
<dbReference type="AlphaFoldDB" id="A0A1F7IIV1"/>
<feature type="transmembrane region" description="Helical" evidence="1">
    <location>
        <begin position="58"/>
        <end position="78"/>
    </location>
</feature>
<feature type="transmembrane region" description="Helical" evidence="1">
    <location>
        <begin position="167"/>
        <end position="184"/>
    </location>
</feature>
<feature type="transmembrane region" description="Helical" evidence="1">
    <location>
        <begin position="35"/>
        <end position="52"/>
    </location>
</feature>
<sequence length="197" mass="21854">MLNQNLVYVGVTLSAIGALSYLINVIRGKIKPNKVSYFLWSLAPIIAFAAEIKQGVGLQSLMTLSVGIFPLAIFFASYLNRKAYWKLNRFDLTCGALSLIGLVLWQVTKVGNIAIFFSIISDGLAYVPTIAKAYKFPETESAWPWLADSINGLLTLLTITTWNFANFGFPLFFLIISLLVYIPVQFKLGKSLNKITS</sequence>
<comment type="caution">
    <text evidence="2">The sequence shown here is derived from an EMBL/GenBank/DDBJ whole genome shotgun (WGS) entry which is preliminary data.</text>
</comment>
<proteinExistence type="predicted"/>
<protein>
    <submittedName>
        <fullName evidence="2">Uncharacterized protein</fullName>
    </submittedName>
</protein>
<gene>
    <name evidence="2" type="ORF">A3B40_02260</name>
</gene>
<name>A0A1F7IIV1_9BACT</name>
<feature type="transmembrane region" description="Helical" evidence="1">
    <location>
        <begin position="6"/>
        <end position="23"/>
    </location>
</feature>